<accession>A0AAQ3TVR6</accession>
<dbReference type="AlphaFoldDB" id="A0AAQ3TVR6"/>
<dbReference type="EMBL" id="CP144750">
    <property type="protein sequence ID" value="WVZ80581.1"/>
    <property type="molecule type" value="Genomic_DNA"/>
</dbReference>
<name>A0AAQ3TVR6_PASNO</name>
<evidence type="ECO:0000313" key="2">
    <source>
        <dbReference type="Proteomes" id="UP001341281"/>
    </source>
</evidence>
<dbReference type="Proteomes" id="UP001341281">
    <property type="component" value="Chromosome 06"/>
</dbReference>
<reference evidence="1 2" key="1">
    <citation type="submission" date="2024-02" db="EMBL/GenBank/DDBJ databases">
        <title>High-quality chromosome-scale genome assembly of Pensacola bahiagrass (Paspalum notatum Flugge var. saurae).</title>
        <authorList>
            <person name="Vega J.M."/>
            <person name="Podio M."/>
            <person name="Orjuela J."/>
            <person name="Siena L.A."/>
            <person name="Pessino S.C."/>
            <person name="Combes M.C."/>
            <person name="Mariac C."/>
            <person name="Albertini E."/>
            <person name="Pupilli F."/>
            <person name="Ortiz J.P.A."/>
            <person name="Leblanc O."/>
        </authorList>
    </citation>
    <scope>NUCLEOTIDE SEQUENCE [LARGE SCALE GENOMIC DNA]</scope>
    <source>
        <strain evidence="1">R1</strain>
        <tissue evidence="1">Leaf</tissue>
    </source>
</reference>
<sequence>MPAPCPRPMEGRRCPALGLPRGRPATVAWASQAHRLALHRQHHAARTRGAAAVPARVSRQGTAASPAQIHEHLASLIPNRAHGFFYQKVEGLLRGSRPLLPPRGALHAKVRATAQERVVDRGLMNTPAPASRHSRAKKSSFVQMECTSFSWWPWREGIEKAWLIEDLVCKGVESLPRRPTSRPKAVCGSKAVCEEISTQKIFCWMVAMHIGYRYVILSTPRHNALSLSALFSVGLFKQENVRNRGVNSSTLAFWKEFTLLGTEPYHKLCYKELHHLKCATPANASPCLILVSQHLVARQPYCGLDPPLFLRRDSEEVRAEEMSTFDISIDLCLMSDDLYCSQKQRPPTQQ</sequence>
<organism evidence="1 2">
    <name type="scientific">Paspalum notatum var. saurae</name>
    <dbReference type="NCBI Taxonomy" id="547442"/>
    <lineage>
        <taxon>Eukaryota</taxon>
        <taxon>Viridiplantae</taxon>
        <taxon>Streptophyta</taxon>
        <taxon>Embryophyta</taxon>
        <taxon>Tracheophyta</taxon>
        <taxon>Spermatophyta</taxon>
        <taxon>Magnoliopsida</taxon>
        <taxon>Liliopsida</taxon>
        <taxon>Poales</taxon>
        <taxon>Poaceae</taxon>
        <taxon>PACMAD clade</taxon>
        <taxon>Panicoideae</taxon>
        <taxon>Andropogonodae</taxon>
        <taxon>Paspaleae</taxon>
        <taxon>Paspalinae</taxon>
        <taxon>Paspalum</taxon>
    </lineage>
</organism>
<evidence type="ECO:0000313" key="1">
    <source>
        <dbReference type="EMBL" id="WVZ80581.1"/>
    </source>
</evidence>
<protein>
    <submittedName>
        <fullName evidence="1">Uncharacterized protein</fullName>
    </submittedName>
</protein>
<keyword evidence="2" id="KW-1185">Reference proteome</keyword>
<proteinExistence type="predicted"/>
<gene>
    <name evidence="1" type="ORF">U9M48_028045</name>
</gene>